<sequence length="537" mass="61203">MILNGWDEEPIGGIDSGSDISDVEDPDYCPPGHVRPSGNQPAPAEQDQSDTEESSEEEMDIVSNRMSRKGSYWAELPPTQAKTPSHYLLRSRSGPAPGFSNVSPIDAWKLFITDSILEEVLKCTNMEGRRVAINRGKEWKNLSKEELMAFIGLTILAGSEKNWDVPIRVLFGSPLHNPMYKATMSIRRLLRFDDKRTRASRLETNHMTTFRYIWDLFLVNCRQKFIPSDCVTVDEQLVPFRGRTKFLQYMPSKPAKNGIKIFWVCDARTPYAIDGIVYTGRQPGEEVQKNLGENTVRQLCSGFRHRGHNITTDNFFTSVPLAEHLLEKGLTIVGTLRQNKPDIPPVMKASKSREVHCTEFGFNGSMTMIRYIRKKGKAVVLLSTMHHSKMVDENSQKKKTEIILFYNQTKGGVDTVDQMVGYYTCKRQTQRWPMVLWYNMIDIATLNAYSFFRAQHPEISTGITNARRHFLTELSKELVTPHMKSRLEGTPNLPTYITEAMGRCGVTKAANQQQERSTEGQQKRKSQKQIVCDNCTQ</sequence>
<protein>
    <recommendedName>
        <fullName evidence="2">PiggyBac transposable element-derived protein domain-containing protein</fullName>
    </recommendedName>
</protein>
<evidence type="ECO:0000256" key="1">
    <source>
        <dbReference type="SAM" id="MobiDB-lite"/>
    </source>
</evidence>
<dbReference type="PANTHER" id="PTHR46599">
    <property type="entry name" value="PIGGYBAC TRANSPOSABLE ELEMENT-DERIVED PROTEIN 4"/>
    <property type="match status" value="1"/>
</dbReference>
<evidence type="ECO:0000313" key="4">
    <source>
        <dbReference type="Proteomes" id="UP001219934"/>
    </source>
</evidence>
<evidence type="ECO:0000313" key="3">
    <source>
        <dbReference type="EMBL" id="KAJ4931979.1"/>
    </source>
</evidence>
<gene>
    <name evidence="3" type="ORF">JOQ06_010415</name>
</gene>
<dbReference type="Proteomes" id="UP001219934">
    <property type="component" value="Unassembled WGS sequence"/>
</dbReference>
<dbReference type="EMBL" id="JAPTMU010000014">
    <property type="protein sequence ID" value="KAJ4931979.1"/>
    <property type="molecule type" value="Genomic_DNA"/>
</dbReference>
<keyword evidence="4" id="KW-1185">Reference proteome</keyword>
<proteinExistence type="predicted"/>
<feature type="region of interest" description="Disordered" evidence="1">
    <location>
        <begin position="1"/>
        <end position="61"/>
    </location>
</feature>
<comment type="caution">
    <text evidence="3">The sequence shown here is derived from an EMBL/GenBank/DDBJ whole genome shotgun (WGS) entry which is preliminary data.</text>
</comment>
<evidence type="ECO:0000259" key="2">
    <source>
        <dbReference type="Pfam" id="PF13843"/>
    </source>
</evidence>
<feature type="compositionally biased region" description="Acidic residues" evidence="1">
    <location>
        <begin position="47"/>
        <end position="60"/>
    </location>
</feature>
<feature type="compositionally biased region" description="Acidic residues" evidence="1">
    <location>
        <begin position="1"/>
        <end position="10"/>
    </location>
</feature>
<accession>A0AAD6AW38</accession>
<dbReference type="AlphaFoldDB" id="A0AAD6AW38"/>
<name>A0AAD6AW38_9TELE</name>
<feature type="domain" description="PiggyBac transposable element-derived protein" evidence="2">
    <location>
        <begin position="103"/>
        <end position="449"/>
    </location>
</feature>
<dbReference type="PANTHER" id="PTHR46599:SF6">
    <property type="entry name" value="DUAL SPECIFICITY PHOSPHATASE 26"/>
    <property type="match status" value="1"/>
</dbReference>
<feature type="region of interest" description="Disordered" evidence="1">
    <location>
        <begin position="511"/>
        <end position="537"/>
    </location>
</feature>
<organism evidence="3 4">
    <name type="scientific">Pogonophryne albipinna</name>
    <dbReference type="NCBI Taxonomy" id="1090488"/>
    <lineage>
        <taxon>Eukaryota</taxon>
        <taxon>Metazoa</taxon>
        <taxon>Chordata</taxon>
        <taxon>Craniata</taxon>
        <taxon>Vertebrata</taxon>
        <taxon>Euteleostomi</taxon>
        <taxon>Actinopterygii</taxon>
        <taxon>Neopterygii</taxon>
        <taxon>Teleostei</taxon>
        <taxon>Neoteleostei</taxon>
        <taxon>Acanthomorphata</taxon>
        <taxon>Eupercaria</taxon>
        <taxon>Perciformes</taxon>
        <taxon>Notothenioidei</taxon>
        <taxon>Pogonophryne</taxon>
    </lineage>
</organism>
<reference evidence="3" key="1">
    <citation type="submission" date="2022-11" db="EMBL/GenBank/DDBJ databases">
        <title>Chromosome-level genome of Pogonophryne albipinna.</title>
        <authorList>
            <person name="Jo E."/>
        </authorList>
    </citation>
    <scope>NUCLEOTIDE SEQUENCE</scope>
    <source>
        <strain evidence="3">SGF0006</strain>
        <tissue evidence="3">Muscle</tissue>
    </source>
</reference>
<dbReference type="Pfam" id="PF13843">
    <property type="entry name" value="DDE_Tnp_1_7"/>
    <property type="match status" value="1"/>
</dbReference>
<feature type="compositionally biased region" description="Low complexity" evidence="1">
    <location>
        <begin position="11"/>
        <end position="20"/>
    </location>
</feature>
<dbReference type="InterPro" id="IPR029526">
    <property type="entry name" value="PGBD"/>
</dbReference>